<evidence type="ECO:0008006" key="3">
    <source>
        <dbReference type="Google" id="ProtNLM"/>
    </source>
</evidence>
<accession>A0A5R8XY56</accession>
<dbReference type="RefSeq" id="WP_138153421.1">
    <property type="nucleotide sequence ID" value="NZ_VANU01000006.1"/>
</dbReference>
<protein>
    <recommendedName>
        <fullName evidence="3">Lipoprotein</fullName>
    </recommendedName>
</protein>
<evidence type="ECO:0000313" key="2">
    <source>
        <dbReference type="Proteomes" id="UP000308901"/>
    </source>
</evidence>
<dbReference type="EMBL" id="VANU01000006">
    <property type="protein sequence ID" value="TLP36191.1"/>
    <property type="molecule type" value="Genomic_DNA"/>
</dbReference>
<gene>
    <name evidence="1" type="ORF">FDK22_13040</name>
</gene>
<dbReference type="Proteomes" id="UP000308901">
    <property type="component" value="Unassembled WGS sequence"/>
</dbReference>
<organism evidence="1 2">
    <name type="scientific">Arcobacter arenosus</name>
    <dbReference type="NCBI Taxonomy" id="2576037"/>
    <lineage>
        <taxon>Bacteria</taxon>
        <taxon>Pseudomonadati</taxon>
        <taxon>Campylobacterota</taxon>
        <taxon>Epsilonproteobacteria</taxon>
        <taxon>Campylobacterales</taxon>
        <taxon>Arcobacteraceae</taxon>
        <taxon>Arcobacter</taxon>
    </lineage>
</organism>
<dbReference type="PROSITE" id="PS51257">
    <property type="entry name" value="PROKAR_LIPOPROTEIN"/>
    <property type="match status" value="1"/>
</dbReference>
<comment type="caution">
    <text evidence="1">The sequence shown here is derived from an EMBL/GenBank/DDBJ whole genome shotgun (WGS) entry which is preliminary data.</text>
</comment>
<reference evidence="1 2" key="1">
    <citation type="submission" date="2019-05" db="EMBL/GenBank/DDBJ databases">
        <title>Arcobacter sp. nov., isolated from sea sediment.</title>
        <authorList>
            <person name="Kim W."/>
        </authorList>
    </citation>
    <scope>NUCLEOTIDE SEQUENCE [LARGE SCALE GENOMIC DNA]</scope>
    <source>
        <strain evidence="1 2">CAU 1517</strain>
    </source>
</reference>
<proteinExistence type="predicted"/>
<dbReference type="AlphaFoldDB" id="A0A5R8XY56"/>
<evidence type="ECO:0000313" key="1">
    <source>
        <dbReference type="EMBL" id="TLP36191.1"/>
    </source>
</evidence>
<keyword evidence="2" id="KW-1185">Reference proteome</keyword>
<dbReference type="OrthoDB" id="5344185at2"/>
<sequence length="95" mass="10609">MKKTIILATTALFLFTGCLGGGDGKEEWTALIFPDKQNSKRSKKLAVYKTLEECREGSKNELSKLGLSDRGDYKCGLNCEYHDGMKVDICEKLVQ</sequence>
<name>A0A5R8XY56_9BACT</name>